<keyword evidence="4" id="KW-1185">Reference proteome</keyword>
<keyword evidence="3" id="KW-0012">Acyltransferase</keyword>
<accession>A0A6N9Q2W4</accession>
<dbReference type="EC" id="2.3.2.13" evidence="3"/>
<name>A0A6N9Q2W4_9BACL</name>
<sequence length="254" mass="29726">MIRINNRYVTFPQLESQMTLSEFQRDILRQMINSQAVYSYSSAKELDFELQMRENITEAAKLLNNSDASFATFRYSRANPRYWFTERNGALRLLPGVRPSDAINDIFVNGSEYGFECATGMVIVLYKAVMQSLGVERFNHLFQNLYLWAWQYDKDLHLITTRRYDYFPGDILYFDNPDVDPSTPQWQGENVVYMGNGLYFGHGVGIKPKEGMIAELNSFRYPGSTRSAFLLDQATRPDYKRLYEYTTMYTPQYM</sequence>
<dbReference type="RefSeq" id="WP_160645930.1">
    <property type="nucleotide sequence ID" value="NZ_SIJB01000022.1"/>
</dbReference>
<dbReference type="Proteomes" id="UP000448943">
    <property type="component" value="Unassembled WGS sequence"/>
</dbReference>
<keyword evidence="1 3" id="KW-0808">Transferase</keyword>
<organism evidence="3 4">
    <name type="scientific">Chengkuizengella marina</name>
    <dbReference type="NCBI Taxonomy" id="2507566"/>
    <lineage>
        <taxon>Bacteria</taxon>
        <taxon>Bacillati</taxon>
        <taxon>Bacillota</taxon>
        <taxon>Bacilli</taxon>
        <taxon>Bacillales</taxon>
        <taxon>Paenibacillaceae</taxon>
        <taxon>Chengkuizengella</taxon>
    </lineage>
</organism>
<reference evidence="3 4" key="1">
    <citation type="submission" date="2019-01" db="EMBL/GenBank/DDBJ databases">
        <title>Chengkuizengella sp. nov., isolated from deep-sea sediment of East Pacific Ocean.</title>
        <authorList>
            <person name="Yang J."/>
            <person name="Lai Q."/>
            <person name="Shao Z."/>
        </authorList>
    </citation>
    <scope>NUCLEOTIDE SEQUENCE [LARGE SCALE GENOMIC DNA]</scope>
    <source>
        <strain evidence="3 4">YPA3-1-1</strain>
    </source>
</reference>
<dbReference type="EMBL" id="SIJB01000022">
    <property type="protein sequence ID" value="NBI29123.1"/>
    <property type="molecule type" value="Genomic_DNA"/>
</dbReference>
<dbReference type="OrthoDB" id="1845399at2"/>
<dbReference type="GO" id="GO:0003810">
    <property type="term" value="F:protein-glutamine gamma-glutamyltransferase activity"/>
    <property type="evidence" value="ECO:0007669"/>
    <property type="project" value="UniProtKB-EC"/>
</dbReference>
<dbReference type="NCBIfam" id="NF002869">
    <property type="entry name" value="PRK03187.1"/>
    <property type="match status" value="1"/>
</dbReference>
<dbReference type="GO" id="GO:0030435">
    <property type="term" value="P:sporulation resulting in formation of a cellular spore"/>
    <property type="evidence" value="ECO:0007669"/>
    <property type="project" value="UniProtKB-KW"/>
</dbReference>
<proteinExistence type="inferred from homology"/>
<evidence type="ECO:0000313" key="4">
    <source>
        <dbReference type="Proteomes" id="UP000448943"/>
    </source>
</evidence>
<dbReference type="InterPro" id="IPR020916">
    <property type="entry name" value="Gln_gamma-glutamylTfrase_bac"/>
</dbReference>
<dbReference type="Pfam" id="PF20085">
    <property type="entry name" value="TGL"/>
    <property type="match status" value="1"/>
</dbReference>
<dbReference type="AlphaFoldDB" id="A0A6N9Q2W4"/>
<comment type="caution">
    <text evidence="3">The sequence shown here is derived from an EMBL/GenBank/DDBJ whole genome shotgun (WGS) entry which is preliminary data.</text>
</comment>
<keyword evidence="2" id="KW-0749">Sporulation</keyword>
<evidence type="ECO:0000313" key="3">
    <source>
        <dbReference type="EMBL" id="NBI29123.1"/>
    </source>
</evidence>
<evidence type="ECO:0000256" key="2">
    <source>
        <dbReference type="ARBA" id="ARBA00022969"/>
    </source>
</evidence>
<evidence type="ECO:0000256" key="1">
    <source>
        <dbReference type="ARBA" id="ARBA00022679"/>
    </source>
</evidence>
<dbReference type="HAMAP" id="MF_00727">
    <property type="entry name" value="Tgl"/>
    <property type="match status" value="1"/>
</dbReference>
<protein>
    <submittedName>
        <fullName evidence="3">Protein-glutamine gamma-glutamyltransferase</fullName>
        <ecNumber evidence="3">2.3.2.13</ecNumber>
    </submittedName>
</protein>
<gene>
    <name evidence="3" type="ORF">ERL59_09140</name>
</gene>